<dbReference type="SMART" id="SM00388">
    <property type="entry name" value="HisKA"/>
    <property type="match status" value="1"/>
</dbReference>
<evidence type="ECO:0000256" key="2">
    <source>
        <dbReference type="ARBA" id="ARBA00004370"/>
    </source>
</evidence>
<evidence type="ECO:0000259" key="11">
    <source>
        <dbReference type="PROSITE" id="PS50109"/>
    </source>
</evidence>
<dbReference type="RefSeq" id="WP_186377583.1">
    <property type="nucleotide sequence ID" value="NZ_CP036299.1"/>
</dbReference>
<dbReference type="EC" id="2.7.13.3" evidence="3"/>
<gene>
    <name evidence="13" type="primary">kinE</name>
    <name evidence="13" type="ORF">Spb1_29030</name>
</gene>
<keyword evidence="6" id="KW-0547">Nucleotide-binding</keyword>
<keyword evidence="10" id="KW-0472">Membrane</keyword>
<evidence type="ECO:0000256" key="4">
    <source>
        <dbReference type="ARBA" id="ARBA00022553"/>
    </source>
</evidence>
<evidence type="ECO:0000256" key="9">
    <source>
        <dbReference type="ARBA" id="ARBA00023012"/>
    </source>
</evidence>
<name>A0A518GQT8_9PLAN</name>
<dbReference type="GO" id="GO:0016020">
    <property type="term" value="C:membrane"/>
    <property type="evidence" value="ECO:0007669"/>
    <property type="project" value="UniProtKB-SubCell"/>
</dbReference>
<dbReference type="Gene3D" id="6.10.340.10">
    <property type="match status" value="1"/>
</dbReference>
<evidence type="ECO:0000256" key="3">
    <source>
        <dbReference type="ARBA" id="ARBA00012438"/>
    </source>
</evidence>
<dbReference type="InterPro" id="IPR036097">
    <property type="entry name" value="HisK_dim/P_sf"/>
</dbReference>
<sequence length="510" mass="56198">MFLTRSIRRKLCIVLFISGGLLTALFGAGFLGLWSYGSMVHEIEKNLRSSPRRYEVLAATSRLMDPTLRRDAFTLSRHLADLESAMADYRLQQAKLPNSPENREQSSIAFAILQKMDADIARMKDKLPALESQQIAFVAQQEMTESLASLQKSAVSLPNPIEGLQKLWQDSQSTYQVFFWILLVVALCAIVAIFMVMHLMIRWIFLPIKELHRKAMKVARGDFSVRVKLDGQDEIVDLAQAFNAMTERFCEIKADLDRQVNERSRQLVRSERLAGVGFLAAGVAHEINNPLSAISMASESLASRVAGSNGEPLLISAEDAEVARQYLEMIQSEAGRCEEITSRLLTFARGQDAPRGRQDLTKIVQDVVQMVGHMGRFSGHTIDCLPVGSVFAEVNGAEIKQVVLNLVANALESMGASGGKLSVEIKELSDEVCLVFTDTGCGMSARVLENLFEPFFTERKSGRGTGLGLSISHRIVVDHGGRIEAHSDGPGCGSTFRVHLPKRAVQSMAA</sequence>
<evidence type="ECO:0000256" key="10">
    <source>
        <dbReference type="SAM" id="Phobius"/>
    </source>
</evidence>
<keyword evidence="4" id="KW-0597">Phosphoprotein</keyword>
<feature type="transmembrane region" description="Helical" evidence="10">
    <location>
        <begin position="177"/>
        <end position="205"/>
    </location>
</feature>
<reference evidence="13 14" key="1">
    <citation type="submission" date="2019-02" db="EMBL/GenBank/DDBJ databases">
        <title>Deep-cultivation of Planctomycetes and their phenomic and genomic characterization uncovers novel biology.</title>
        <authorList>
            <person name="Wiegand S."/>
            <person name="Jogler M."/>
            <person name="Boedeker C."/>
            <person name="Pinto D."/>
            <person name="Vollmers J."/>
            <person name="Rivas-Marin E."/>
            <person name="Kohn T."/>
            <person name="Peeters S.H."/>
            <person name="Heuer A."/>
            <person name="Rast P."/>
            <person name="Oberbeckmann S."/>
            <person name="Bunk B."/>
            <person name="Jeske O."/>
            <person name="Meyerdierks A."/>
            <person name="Storesund J.E."/>
            <person name="Kallscheuer N."/>
            <person name="Luecker S."/>
            <person name="Lage O.M."/>
            <person name="Pohl T."/>
            <person name="Merkel B.J."/>
            <person name="Hornburger P."/>
            <person name="Mueller R.-W."/>
            <person name="Bruemmer F."/>
            <person name="Labrenz M."/>
            <person name="Spormann A.M."/>
            <person name="Op den Camp H."/>
            <person name="Overmann J."/>
            <person name="Amann R."/>
            <person name="Jetten M.S.M."/>
            <person name="Mascher T."/>
            <person name="Medema M.H."/>
            <person name="Devos D.P."/>
            <person name="Kaster A.-K."/>
            <person name="Ovreas L."/>
            <person name="Rohde M."/>
            <person name="Galperin M.Y."/>
            <person name="Jogler C."/>
        </authorList>
    </citation>
    <scope>NUCLEOTIDE SEQUENCE [LARGE SCALE GENOMIC DNA]</scope>
    <source>
        <strain evidence="13 14">Spb1</strain>
    </source>
</reference>
<comment type="subcellular location">
    <subcellularLocation>
        <location evidence="2">Membrane</location>
    </subcellularLocation>
</comment>
<keyword evidence="10" id="KW-1133">Transmembrane helix</keyword>
<comment type="catalytic activity">
    <reaction evidence="1">
        <text>ATP + protein L-histidine = ADP + protein N-phospho-L-histidine.</text>
        <dbReference type="EC" id="2.7.13.3"/>
    </reaction>
</comment>
<feature type="domain" description="HAMP" evidence="12">
    <location>
        <begin position="202"/>
        <end position="254"/>
    </location>
</feature>
<dbReference type="CDD" id="cd06225">
    <property type="entry name" value="HAMP"/>
    <property type="match status" value="1"/>
</dbReference>
<dbReference type="PROSITE" id="PS50885">
    <property type="entry name" value="HAMP"/>
    <property type="match status" value="1"/>
</dbReference>
<dbReference type="Gene3D" id="1.10.287.130">
    <property type="match status" value="1"/>
</dbReference>
<evidence type="ECO:0000259" key="12">
    <source>
        <dbReference type="PROSITE" id="PS50885"/>
    </source>
</evidence>
<dbReference type="InterPro" id="IPR003661">
    <property type="entry name" value="HisK_dim/P_dom"/>
</dbReference>
<dbReference type="InterPro" id="IPR003660">
    <property type="entry name" value="HAMP_dom"/>
</dbReference>
<dbReference type="Pfam" id="PF00672">
    <property type="entry name" value="HAMP"/>
    <property type="match status" value="1"/>
</dbReference>
<feature type="domain" description="Histidine kinase" evidence="11">
    <location>
        <begin position="282"/>
        <end position="504"/>
    </location>
</feature>
<dbReference type="GO" id="GO:0005524">
    <property type="term" value="F:ATP binding"/>
    <property type="evidence" value="ECO:0007669"/>
    <property type="project" value="UniProtKB-KW"/>
</dbReference>
<keyword evidence="5 13" id="KW-0808">Transferase</keyword>
<keyword evidence="7 13" id="KW-0418">Kinase</keyword>
<dbReference type="AlphaFoldDB" id="A0A518GQT8"/>
<dbReference type="SMART" id="SM00387">
    <property type="entry name" value="HATPase_c"/>
    <property type="match status" value="1"/>
</dbReference>
<dbReference type="GO" id="GO:0000155">
    <property type="term" value="F:phosphorelay sensor kinase activity"/>
    <property type="evidence" value="ECO:0007669"/>
    <property type="project" value="InterPro"/>
</dbReference>
<keyword evidence="14" id="KW-1185">Reference proteome</keyword>
<dbReference type="EMBL" id="CP036299">
    <property type="protein sequence ID" value="QDV30967.1"/>
    <property type="molecule type" value="Genomic_DNA"/>
</dbReference>
<dbReference type="Pfam" id="PF00512">
    <property type="entry name" value="HisKA"/>
    <property type="match status" value="1"/>
</dbReference>
<protein>
    <recommendedName>
        <fullName evidence="3">histidine kinase</fullName>
        <ecNumber evidence="3">2.7.13.3</ecNumber>
    </recommendedName>
</protein>
<dbReference type="CDD" id="cd00082">
    <property type="entry name" value="HisKA"/>
    <property type="match status" value="1"/>
</dbReference>
<keyword evidence="8" id="KW-0067">ATP-binding</keyword>
<dbReference type="SUPFAM" id="SSF158472">
    <property type="entry name" value="HAMP domain-like"/>
    <property type="match status" value="1"/>
</dbReference>
<dbReference type="PROSITE" id="PS50109">
    <property type="entry name" value="HIS_KIN"/>
    <property type="match status" value="1"/>
</dbReference>
<evidence type="ECO:0000256" key="6">
    <source>
        <dbReference type="ARBA" id="ARBA00022741"/>
    </source>
</evidence>
<dbReference type="InterPro" id="IPR004358">
    <property type="entry name" value="Sig_transdc_His_kin-like_C"/>
</dbReference>
<feature type="transmembrane region" description="Helical" evidence="10">
    <location>
        <begin position="12"/>
        <end position="36"/>
    </location>
</feature>
<evidence type="ECO:0000256" key="7">
    <source>
        <dbReference type="ARBA" id="ARBA00022777"/>
    </source>
</evidence>
<evidence type="ECO:0000313" key="14">
    <source>
        <dbReference type="Proteomes" id="UP000315349"/>
    </source>
</evidence>
<organism evidence="13 14">
    <name type="scientific">Planctopirus ephydatiae</name>
    <dbReference type="NCBI Taxonomy" id="2528019"/>
    <lineage>
        <taxon>Bacteria</taxon>
        <taxon>Pseudomonadati</taxon>
        <taxon>Planctomycetota</taxon>
        <taxon>Planctomycetia</taxon>
        <taxon>Planctomycetales</taxon>
        <taxon>Planctomycetaceae</taxon>
        <taxon>Planctopirus</taxon>
    </lineage>
</organism>
<dbReference type="Pfam" id="PF02518">
    <property type="entry name" value="HATPase_c"/>
    <property type="match status" value="1"/>
</dbReference>
<dbReference type="SUPFAM" id="SSF55874">
    <property type="entry name" value="ATPase domain of HSP90 chaperone/DNA topoisomerase II/histidine kinase"/>
    <property type="match status" value="1"/>
</dbReference>
<evidence type="ECO:0000313" key="13">
    <source>
        <dbReference type="EMBL" id="QDV30967.1"/>
    </source>
</evidence>
<dbReference type="InterPro" id="IPR005467">
    <property type="entry name" value="His_kinase_dom"/>
</dbReference>
<evidence type="ECO:0000256" key="5">
    <source>
        <dbReference type="ARBA" id="ARBA00022679"/>
    </source>
</evidence>
<proteinExistence type="predicted"/>
<dbReference type="SUPFAM" id="SSF47384">
    <property type="entry name" value="Homodimeric domain of signal transducing histidine kinase"/>
    <property type="match status" value="1"/>
</dbReference>
<dbReference type="PANTHER" id="PTHR43065">
    <property type="entry name" value="SENSOR HISTIDINE KINASE"/>
    <property type="match status" value="1"/>
</dbReference>
<dbReference type="PRINTS" id="PR00344">
    <property type="entry name" value="BCTRLSENSOR"/>
</dbReference>
<accession>A0A518GQT8</accession>
<dbReference type="PANTHER" id="PTHR43065:SF46">
    <property type="entry name" value="C4-DICARBOXYLATE TRANSPORT SENSOR PROTEIN DCTB"/>
    <property type="match status" value="1"/>
</dbReference>
<dbReference type="SMART" id="SM00304">
    <property type="entry name" value="HAMP"/>
    <property type="match status" value="1"/>
</dbReference>
<evidence type="ECO:0000256" key="1">
    <source>
        <dbReference type="ARBA" id="ARBA00000085"/>
    </source>
</evidence>
<dbReference type="Proteomes" id="UP000315349">
    <property type="component" value="Chromosome"/>
</dbReference>
<dbReference type="InterPro" id="IPR036890">
    <property type="entry name" value="HATPase_C_sf"/>
</dbReference>
<keyword evidence="10" id="KW-0812">Transmembrane</keyword>
<dbReference type="KEGG" id="peh:Spb1_29030"/>
<evidence type="ECO:0000256" key="8">
    <source>
        <dbReference type="ARBA" id="ARBA00022840"/>
    </source>
</evidence>
<dbReference type="Gene3D" id="3.30.565.10">
    <property type="entry name" value="Histidine kinase-like ATPase, C-terminal domain"/>
    <property type="match status" value="1"/>
</dbReference>
<dbReference type="InterPro" id="IPR003594">
    <property type="entry name" value="HATPase_dom"/>
</dbReference>
<keyword evidence="9" id="KW-0902">Two-component regulatory system</keyword>